<feature type="domain" description="CusB-like beta-barrel" evidence="6">
    <location>
        <begin position="296"/>
        <end position="368"/>
    </location>
</feature>
<dbReference type="PANTHER" id="PTHR32347:SF14">
    <property type="entry name" value="EFFLUX SYSTEM COMPONENT YKNX-RELATED"/>
    <property type="match status" value="1"/>
</dbReference>
<dbReference type="SUPFAM" id="SSF111369">
    <property type="entry name" value="HlyD-like secretion proteins"/>
    <property type="match status" value="2"/>
</dbReference>
<evidence type="ECO:0000256" key="3">
    <source>
        <dbReference type="ARBA" id="ARBA00023054"/>
    </source>
</evidence>
<evidence type="ECO:0000256" key="1">
    <source>
        <dbReference type="ARBA" id="ARBA00004196"/>
    </source>
</evidence>
<dbReference type="Gene3D" id="2.40.420.20">
    <property type="match status" value="1"/>
</dbReference>
<reference evidence="8" key="1">
    <citation type="submission" date="2020-05" db="EMBL/GenBank/DDBJ databases">
        <authorList>
            <person name="Zhu T."/>
            <person name="Keshari N."/>
            <person name="Lu X."/>
        </authorList>
    </citation>
    <scope>NUCLEOTIDE SEQUENCE</scope>
    <source>
        <strain evidence="8">NK1-22</strain>
    </source>
</reference>
<evidence type="ECO:0000259" key="7">
    <source>
        <dbReference type="Pfam" id="PF25967"/>
    </source>
</evidence>
<evidence type="ECO:0000256" key="4">
    <source>
        <dbReference type="SAM" id="Coils"/>
    </source>
</evidence>
<evidence type="ECO:0000256" key="2">
    <source>
        <dbReference type="ARBA" id="ARBA00009477"/>
    </source>
</evidence>
<feature type="coiled-coil region" evidence="4">
    <location>
        <begin position="106"/>
        <end position="244"/>
    </location>
</feature>
<protein>
    <submittedName>
        <fullName evidence="8">Efflux RND transporter periplasmic adaptor subunit</fullName>
    </submittedName>
</protein>
<dbReference type="InterPro" id="IPR059052">
    <property type="entry name" value="HH_YbhG-like"/>
</dbReference>
<dbReference type="NCBIfam" id="TIGR01730">
    <property type="entry name" value="RND_mfp"/>
    <property type="match status" value="1"/>
</dbReference>
<comment type="similarity">
    <text evidence="2">Belongs to the membrane fusion protein (MFP) (TC 8.A.1) family.</text>
</comment>
<evidence type="ECO:0000313" key="8">
    <source>
        <dbReference type="EMBL" id="WOB45384.1"/>
    </source>
</evidence>
<proteinExistence type="inferred from homology"/>
<dbReference type="Pfam" id="PF25954">
    <property type="entry name" value="Beta-barrel_RND_2"/>
    <property type="match status" value="1"/>
</dbReference>
<dbReference type="Gene3D" id="2.40.50.100">
    <property type="match status" value="1"/>
</dbReference>
<accession>A0AA97BE87</accession>
<comment type="subcellular location">
    <subcellularLocation>
        <location evidence="1">Cell envelope</location>
    </subcellularLocation>
</comment>
<evidence type="ECO:0000259" key="6">
    <source>
        <dbReference type="Pfam" id="PF25954"/>
    </source>
</evidence>
<dbReference type="Pfam" id="PF25967">
    <property type="entry name" value="RND-MFP_C"/>
    <property type="match status" value="1"/>
</dbReference>
<evidence type="ECO:0000259" key="5">
    <source>
        <dbReference type="Pfam" id="PF25881"/>
    </source>
</evidence>
<dbReference type="PANTHER" id="PTHR32347">
    <property type="entry name" value="EFFLUX SYSTEM COMPONENT YKNX-RELATED"/>
    <property type="match status" value="1"/>
</dbReference>
<dbReference type="InterPro" id="IPR058627">
    <property type="entry name" value="MdtA-like_C"/>
</dbReference>
<name>A0AA97BE87_9CYAN</name>
<keyword evidence="3 4" id="KW-0175">Coiled coil</keyword>
<dbReference type="GO" id="GO:0022857">
    <property type="term" value="F:transmembrane transporter activity"/>
    <property type="evidence" value="ECO:0007669"/>
    <property type="project" value="InterPro"/>
</dbReference>
<organism evidence="8">
    <name type="scientific">Thermoleptolyngbya oregonensis NK1-22</name>
    <dbReference type="NCBI Taxonomy" id="2547457"/>
    <lineage>
        <taxon>Bacteria</taxon>
        <taxon>Bacillati</taxon>
        <taxon>Cyanobacteriota</taxon>
        <taxon>Cyanophyceae</taxon>
        <taxon>Oculatellales</taxon>
        <taxon>Oculatellaceae</taxon>
        <taxon>Thermoleptolyngbya</taxon>
    </lineage>
</organism>
<dbReference type="Gene3D" id="1.10.287.470">
    <property type="entry name" value="Helix hairpin bin"/>
    <property type="match status" value="2"/>
</dbReference>
<sequence length="445" mass="47926">MTMRLPMIGKVQPSNPWLWGLVAAGLIGTGTTAALVARQSATIPDVATLTVPVKSQALTVRITANGRVQPVQTVNISPKATGILRELLVEQGDRVREGQIIARMESEDVAARMMQARAQVAEAQARLAAVRSGNRPEEIAQRQAEVERARAQVRDAETRVQLANQRLERNRTLASQGAISRDALDEVVREANSARANLEQTQASLRAAEQSLNLSRNGSRAEDIAQAEAQLASALGNLRSVEVQQEDTVLRAPFDGIVTQKYATEGAFVTPTTSASDATSATSTAIVAIASGLEILADVPEVDIGQIRPGQTVEIRADALPNQVFTGEVRLVAPEAVVRQNVTSFQVRIRLLTGQDRLLSGMNVDLDFLGDRLDSAVVVPTVAIVTKDGQNGVLVPGERNRPEFRPVTLGTAVGNQTQILDGIEPGDRVFIDLPPQYAREWMQPQ</sequence>
<dbReference type="GO" id="GO:0016020">
    <property type="term" value="C:membrane"/>
    <property type="evidence" value="ECO:0007669"/>
    <property type="project" value="InterPro"/>
</dbReference>
<dbReference type="Pfam" id="PF25881">
    <property type="entry name" value="HH_YBHG"/>
    <property type="match status" value="1"/>
</dbReference>
<feature type="domain" description="Multidrug resistance protein MdtA-like C-terminal permuted SH3" evidence="7">
    <location>
        <begin position="376"/>
        <end position="432"/>
    </location>
</feature>
<dbReference type="GO" id="GO:0030313">
    <property type="term" value="C:cell envelope"/>
    <property type="evidence" value="ECO:0007669"/>
    <property type="project" value="UniProtKB-SubCell"/>
</dbReference>
<dbReference type="InterPro" id="IPR006143">
    <property type="entry name" value="RND_pump_MFP"/>
</dbReference>
<dbReference type="PRINTS" id="PR01490">
    <property type="entry name" value="RTXTOXIND"/>
</dbReference>
<feature type="domain" description="YbhG-like alpha-helical hairpin" evidence="5">
    <location>
        <begin position="104"/>
        <end position="246"/>
    </location>
</feature>
<dbReference type="Gene3D" id="2.40.30.170">
    <property type="match status" value="1"/>
</dbReference>
<dbReference type="AlphaFoldDB" id="A0AA97BE87"/>
<dbReference type="InterPro" id="IPR058792">
    <property type="entry name" value="Beta-barrel_RND_2"/>
</dbReference>
<dbReference type="InterPro" id="IPR050465">
    <property type="entry name" value="UPF0194_transport"/>
</dbReference>
<gene>
    <name evidence="8" type="ORF">HNI00_21310</name>
</gene>
<dbReference type="EMBL" id="CP053540">
    <property type="protein sequence ID" value="WOB45384.1"/>
    <property type="molecule type" value="Genomic_DNA"/>
</dbReference>
<dbReference type="KEGG" id="tog:HNI00_21310"/>